<keyword evidence="4" id="KW-1185">Reference proteome</keyword>
<dbReference type="GO" id="GO:0009190">
    <property type="term" value="P:cyclic nucleotide biosynthetic process"/>
    <property type="evidence" value="ECO:0007669"/>
    <property type="project" value="InterPro"/>
</dbReference>
<dbReference type="InterPro" id="IPR001054">
    <property type="entry name" value="A/G_cyclase"/>
</dbReference>
<dbReference type="PROSITE" id="PS50125">
    <property type="entry name" value="GUANYLATE_CYCLASE_2"/>
    <property type="match status" value="1"/>
</dbReference>
<sequence length="1066" mass="115832">MTERDHRQAVDELLDRAVQAINRGDRATATSLAERVLAVDHRNPDAEDLLAAPTTGGELRRLTLLFCDLVDSTVLSTVVEPEAYRIIVGKYRDQVQRIVDRYEGHIGSTKGDGLLVVFGYPHAHENDVRRAVQAGLDITRDVARLSAQTRERFGVEVSVRVGVHRGLVYLDRGQDDVYGFAANLTARVSSIAPPGTVVVSDAVEPLIREIFDLAPRPALPVKGVEEPVVHHQVLGEQTMSTRAPLGPLVGRTEELAYLDACWARAQAGTLDTAGVAFVGEAGIGKSRLAQAAVNLADRSGAPVLTVSGSPFHTAAGLHPVRELLERRCGIDRLTEQSDRLRLLEEEITGLGRDPAATLPLLAPVLGIPAEAGYQAANAEGSKLYEDIAGAVDDYLIGCLGDGPALLVVEDVHWFDPSTVEVVDDILSAQLVRVLVVITARDTVKLPSVGNVKLFDVKPLSDDDTDALIVALAPDVPDDVRRSVRERCDGVPLYVEEIVTGLGHLPMPAQHNGHVPDALYESLLSRLRATANTVPVVAAAATIGREFDRQLLLSATDLPEADVDDIVGALEDARVIERISAETFRFRHELLREVAYELSPPSVRRTLHGRIAAALDAGSADGKPDWRVVARHYDEAQRFDDAATAYQQAASDARRRGALGESLSFLNEAIARVERMAPGSHRDRREVEIRLRRGFLASAVEGTSSAQAALDFERCLQVVGTDLTEEFLTTMTALYGYYATRADLRRAEQVLTAVRAGQSGNVAWFLVNNDAGFAMLAWYRGQFSAARDGLESVAVRTDVGAGEDEAHWFIPNEPLASIYTHLAAARLVMGDFAGAQAEFDRTVRRVEHLGFPQGPYSAAYARSYEAWMYIEAGELDQAAAIVAALAADAQRYGFDAWALIAATQQCTVDGLKALTSKHVQPAALETHIGTMTMLVEAWRAAEVRMFLTFYDSIVARLLFAAGRTDEARARLDAALQLAADTDVHFYDAELCRLRAHTEPDSDSRDRCLQDAHALARRQGGVIFELRSAADIFQLRGDSARGVLAEAVGQFPPDSTWPELARAQALLA</sequence>
<dbReference type="SUPFAM" id="SSF48452">
    <property type="entry name" value="TPR-like"/>
    <property type="match status" value="1"/>
</dbReference>
<organism evidence="3 4">
    <name type="scientific">Mycolicibacterium celeriflavum</name>
    <name type="common">Mycobacterium celeriflavum</name>
    <dbReference type="NCBI Taxonomy" id="1249101"/>
    <lineage>
        <taxon>Bacteria</taxon>
        <taxon>Bacillati</taxon>
        <taxon>Actinomycetota</taxon>
        <taxon>Actinomycetes</taxon>
        <taxon>Mycobacteriales</taxon>
        <taxon>Mycobacteriaceae</taxon>
        <taxon>Mycolicibacterium</taxon>
    </lineage>
</organism>
<keyword evidence="1" id="KW-0547">Nucleotide-binding</keyword>
<dbReference type="RefSeq" id="WP_083007149.1">
    <property type="nucleotide sequence ID" value="NZ_AP022591.1"/>
</dbReference>
<evidence type="ECO:0000256" key="1">
    <source>
        <dbReference type="ARBA" id="ARBA00022741"/>
    </source>
</evidence>
<dbReference type="Pfam" id="PF00211">
    <property type="entry name" value="Guanylate_cyc"/>
    <property type="match status" value="1"/>
</dbReference>
<dbReference type="STRING" id="1249101.BST21_22970"/>
<evidence type="ECO:0000256" key="2">
    <source>
        <dbReference type="ARBA" id="ARBA00022840"/>
    </source>
</evidence>
<dbReference type="Pfam" id="PF13191">
    <property type="entry name" value="AAA_16"/>
    <property type="match status" value="1"/>
</dbReference>
<dbReference type="Gene3D" id="3.30.70.1230">
    <property type="entry name" value="Nucleotide cyclase"/>
    <property type="match status" value="1"/>
</dbReference>
<dbReference type="AlphaFoldDB" id="A0A1X0BK68"/>
<dbReference type="GO" id="GO:0035556">
    <property type="term" value="P:intracellular signal transduction"/>
    <property type="evidence" value="ECO:0007669"/>
    <property type="project" value="InterPro"/>
</dbReference>
<gene>
    <name evidence="3" type="primary">cyaI4</name>
    <name evidence="3" type="ORF">MCEL_24920</name>
</gene>
<proteinExistence type="predicted"/>
<dbReference type="GO" id="GO:0005737">
    <property type="term" value="C:cytoplasm"/>
    <property type="evidence" value="ECO:0007669"/>
    <property type="project" value="TreeGrafter"/>
</dbReference>
<dbReference type="GO" id="GO:0005524">
    <property type="term" value="F:ATP binding"/>
    <property type="evidence" value="ECO:0007669"/>
    <property type="project" value="UniProtKB-KW"/>
</dbReference>
<dbReference type="SUPFAM" id="SSF55073">
    <property type="entry name" value="Nucleotide cyclase"/>
    <property type="match status" value="1"/>
</dbReference>
<dbReference type="InterPro" id="IPR041664">
    <property type="entry name" value="AAA_16"/>
</dbReference>
<dbReference type="InterPro" id="IPR027417">
    <property type="entry name" value="P-loop_NTPase"/>
</dbReference>
<evidence type="ECO:0000313" key="4">
    <source>
        <dbReference type="Proteomes" id="UP000466431"/>
    </source>
</evidence>
<dbReference type="PANTHER" id="PTHR16305">
    <property type="entry name" value="TESTICULAR SOLUBLE ADENYLYL CYCLASE"/>
    <property type="match status" value="1"/>
</dbReference>
<dbReference type="InterPro" id="IPR011990">
    <property type="entry name" value="TPR-like_helical_dom_sf"/>
</dbReference>
<name>A0A1X0BK68_MYCCF</name>
<dbReference type="InterPro" id="IPR029787">
    <property type="entry name" value="Nucleotide_cyclase"/>
</dbReference>
<protein>
    <submittedName>
        <fullName evidence="3">Adenylate cyclase</fullName>
    </submittedName>
</protein>
<evidence type="ECO:0000313" key="3">
    <source>
        <dbReference type="EMBL" id="BBY44197.1"/>
    </source>
</evidence>
<keyword evidence="2" id="KW-0067">ATP-binding</keyword>
<dbReference type="GO" id="GO:0004016">
    <property type="term" value="F:adenylate cyclase activity"/>
    <property type="evidence" value="ECO:0007669"/>
    <property type="project" value="TreeGrafter"/>
</dbReference>
<dbReference type="Gene3D" id="1.25.40.10">
    <property type="entry name" value="Tetratricopeptide repeat domain"/>
    <property type="match status" value="1"/>
</dbReference>
<dbReference type="OrthoDB" id="5476461at2"/>
<dbReference type="KEGG" id="mcee:MCEL_24920"/>
<dbReference type="CDD" id="cd07302">
    <property type="entry name" value="CHD"/>
    <property type="match status" value="1"/>
</dbReference>
<accession>A0A1X0BK68</accession>
<dbReference type="SUPFAM" id="SSF52540">
    <property type="entry name" value="P-loop containing nucleoside triphosphate hydrolases"/>
    <property type="match status" value="1"/>
</dbReference>
<reference evidence="3 4" key="1">
    <citation type="journal article" date="2019" name="Emerg. Microbes Infect.">
        <title>Comprehensive subspecies identification of 175 nontuberculous mycobacteria species based on 7547 genomic profiles.</title>
        <authorList>
            <person name="Matsumoto Y."/>
            <person name="Kinjo T."/>
            <person name="Motooka D."/>
            <person name="Nabeya D."/>
            <person name="Jung N."/>
            <person name="Uechi K."/>
            <person name="Horii T."/>
            <person name="Iida T."/>
            <person name="Fujita J."/>
            <person name="Nakamura S."/>
        </authorList>
    </citation>
    <scope>NUCLEOTIDE SEQUENCE [LARGE SCALE GENOMIC DNA]</scope>
    <source>
        <strain evidence="3 4">JCM 18439</strain>
    </source>
</reference>
<dbReference type="EMBL" id="AP022591">
    <property type="protein sequence ID" value="BBY44197.1"/>
    <property type="molecule type" value="Genomic_DNA"/>
</dbReference>
<dbReference type="SMART" id="SM00044">
    <property type="entry name" value="CYCc"/>
    <property type="match status" value="1"/>
</dbReference>
<dbReference type="Proteomes" id="UP000466431">
    <property type="component" value="Chromosome"/>
</dbReference>
<dbReference type="PANTHER" id="PTHR16305:SF28">
    <property type="entry name" value="GUANYLATE CYCLASE DOMAIN-CONTAINING PROTEIN"/>
    <property type="match status" value="1"/>
</dbReference>